<protein>
    <submittedName>
        <fullName evidence="1">Uncharacterized protein</fullName>
    </submittedName>
</protein>
<name>A0A2J8AHB0_9CHLO</name>
<gene>
    <name evidence="1" type="ORF">TSOC_001219</name>
</gene>
<sequence>MPPPNSALAKAADLGLKLTVAAEILCARHGGGGGGGGGAAAAAAAAAGGGGGGGGSVATREATLAADPGWRAFRASLESSGYLRGNIPGSIGYKELMAAAVEAYTAGMAAPSVDPAAGGAVGAAPAGRRLAELVRRATAGELLPVVAVHFTSALAHSNGPMSSLPSRSPEPLLSIGRAEALPASMLRRAMRNGHDPRCWAACQPSQPPHIERRT</sequence>
<comment type="caution">
    <text evidence="1">The sequence shown here is derived from an EMBL/GenBank/DDBJ whole genome shotgun (WGS) entry which is preliminary data.</text>
</comment>
<dbReference type="OrthoDB" id="27237at2759"/>
<reference evidence="1 2" key="1">
    <citation type="journal article" date="2017" name="Mol. Biol. Evol.">
        <title>The 4-celled Tetrabaena socialis nuclear genome reveals the essential components for genetic control of cell number at the origin of multicellularity in the volvocine lineage.</title>
        <authorList>
            <person name="Featherston J."/>
            <person name="Arakaki Y."/>
            <person name="Hanschen E.R."/>
            <person name="Ferris P.J."/>
            <person name="Michod R.E."/>
            <person name="Olson B.J.S.C."/>
            <person name="Nozaki H."/>
            <person name="Durand P.M."/>
        </authorList>
    </citation>
    <scope>NUCLEOTIDE SEQUENCE [LARGE SCALE GENOMIC DNA]</scope>
    <source>
        <strain evidence="1 2">NIES-571</strain>
    </source>
</reference>
<dbReference type="Proteomes" id="UP000236333">
    <property type="component" value="Unassembled WGS sequence"/>
</dbReference>
<evidence type="ECO:0000313" key="1">
    <source>
        <dbReference type="EMBL" id="PNH11886.1"/>
    </source>
</evidence>
<proteinExistence type="predicted"/>
<keyword evidence="2" id="KW-1185">Reference proteome</keyword>
<dbReference type="AlphaFoldDB" id="A0A2J8AHB0"/>
<organism evidence="1 2">
    <name type="scientific">Tetrabaena socialis</name>
    <dbReference type="NCBI Taxonomy" id="47790"/>
    <lineage>
        <taxon>Eukaryota</taxon>
        <taxon>Viridiplantae</taxon>
        <taxon>Chlorophyta</taxon>
        <taxon>core chlorophytes</taxon>
        <taxon>Chlorophyceae</taxon>
        <taxon>CS clade</taxon>
        <taxon>Chlamydomonadales</taxon>
        <taxon>Tetrabaenaceae</taxon>
        <taxon>Tetrabaena</taxon>
    </lineage>
</organism>
<evidence type="ECO:0000313" key="2">
    <source>
        <dbReference type="Proteomes" id="UP000236333"/>
    </source>
</evidence>
<dbReference type="EMBL" id="PGGS01000019">
    <property type="protein sequence ID" value="PNH11886.1"/>
    <property type="molecule type" value="Genomic_DNA"/>
</dbReference>
<accession>A0A2J8AHB0</accession>